<name>X1SVB0_9ZZZZ</name>
<proteinExistence type="predicted"/>
<reference evidence="1" key="1">
    <citation type="journal article" date="2014" name="Front. Microbiol.">
        <title>High frequency of phylogenetically diverse reductive dehalogenase-homologous genes in deep subseafloor sedimentary metagenomes.</title>
        <authorList>
            <person name="Kawai M."/>
            <person name="Futagami T."/>
            <person name="Toyoda A."/>
            <person name="Takaki Y."/>
            <person name="Nishi S."/>
            <person name="Hori S."/>
            <person name="Arai W."/>
            <person name="Tsubouchi T."/>
            <person name="Morono Y."/>
            <person name="Uchiyama I."/>
            <person name="Ito T."/>
            <person name="Fujiyama A."/>
            <person name="Inagaki F."/>
            <person name="Takami H."/>
        </authorList>
    </citation>
    <scope>NUCLEOTIDE SEQUENCE</scope>
    <source>
        <strain evidence="1">Expedition CK06-06</strain>
    </source>
</reference>
<sequence length="115" mass="13623">MPRSLPRLAEEGRVRADWEYAEWAMRVSRDAEDMRWTTDEEAWREHIAAKYHFSPDPFLAGKQRDALWDKGIMKVWEDMPRVGIVASTRYSPKGYYFQYKDMATGRFTRRANSGL</sequence>
<protein>
    <submittedName>
        <fullName evidence="1">Uncharacterized protein</fullName>
    </submittedName>
</protein>
<gene>
    <name evidence="1" type="ORF">S12H4_21405</name>
</gene>
<accession>X1SVB0</accession>
<comment type="caution">
    <text evidence="1">The sequence shown here is derived from an EMBL/GenBank/DDBJ whole genome shotgun (WGS) entry which is preliminary data.</text>
</comment>
<feature type="non-terminal residue" evidence="1">
    <location>
        <position position="115"/>
    </location>
</feature>
<evidence type="ECO:0000313" key="1">
    <source>
        <dbReference type="EMBL" id="GAI83061.1"/>
    </source>
</evidence>
<organism evidence="1">
    <name type="scientific">marine sediment metagenome</name>
    <dbReference type="NCBI Taxonomy" id="412755"/>
    <lineage>
        <taxon>unclassified sequences</taxon>
        <taxon>metagenomes</taxon>
        <taxon>ecological metagenomes</taxon>
    </lineage>
</organism>
<dbReference type="AlphaFoldDB" id="X1SVB0"/>
<dbReference type="EMBL" id="BARW01011004">
    <property type="protein sequence ID" value="GAI83061.1"/>
    <property type="molecule type" value="Genomic_DNA"/>
</dbReference>